<evidence type="ECO:0008006" key="4">
    <source>
        <dbReference type="Google" id="ProtNLM"/>
    </source>
</evidence>
<accession>A0A377Q250</accession>
<dbReference type="EMBL" id="UGJF01000001">
    <property type="protein sequence ID" value="STQ87943.1"/>
    <property type="molecule type" value="Genomic_DNA"/>
</dbReference>
<keyword evidence="1" id="KW-0812">Transmembrane</keyword>
<keyword evidence="1" id="KW-0472">Membrane</keyword>
<feature type="transmembrane region" description="Helical" evidence="1">
    <location>
        <begin position="6"/>
        <end position="23"/>
    </location>
</feature>
<dbReference type="Proteomes" id="UP000255269">
    <property type="component" value="Unassembled WGS sequence"/>
</dbReference>
<reference evidence="2 3" key="1">
    <citation type="submission" date="2018-06" db="EMBL/GenBank/DDBJ databases">
        <authorList>
            <consortium name="Pathogen Informatics"/>
            <person name="Doyle S."/>
        </authorList>
    </citation>
    <scope>NUCLEOTIDE SEQUENCE [LARGE SCALE GENOMIC DNA]</scope>
    <source>
        <strain evidence="2 3">NCTC13156</strain>
    </source>
</reference>
<organism evidence="2 3">
    <name type="scientific">Helicobacter pullorum</name>
    <dbReference type="NCBI Taxonomy" id="35818"/>
    <lineage>
        <taxon>Bacteria</taxon>
        <taxon>Pseudomonadati</taxon>
        <taxon>Campylobacterota</taxon>
        <taxon>Epsilonproteobacteria</taxon>
        <taxon>Campylobacterales</taxon>
        <taxon>Helicobacteraceae</taxon>
        <taxon>Helicobacter</taxon>
    </lineage>
</organism>
<sequence>MLENIILGAIFALAIGYFIYKIFFTKNSCGCNKCNCDKK</sequence>
<dbReference type="RefSeq" id="WP_104719167.1">
    <property type="nucleotide sequence ID" value="NZ_CABKNZ010000044.1"/>
</dbReference>
<proteinExistence type="predicted"/>
<dbReference type="Pfam" id="PF12669">
    <property type="entry name" value="FeoB_associated"/>
    <property type="match status" value="1"/>
</dbReference>
<evidence type="ECO:0000313" key="3">
    <source>
        <dbReference type="Proteomes" id="UP000255269"/>
    </source>
</evidence>
<gene>
    <name evidence="2" type="ORF">NCTC13156_00764</name>
</gene>
<evidence type="ECO:0000256" key="1">
    <source>
        <dbReference type="SAM" id="Phobius"/>
    </source>
</evidence>
<evidence type="ECO:0000313" key="2">
    <source>
        <dbReference type="EMBL" id="STQ87943.1"/>
    </source>
</evidence>
<name>A0A377Q250_9HELI</name>
<dbReference type="GeneID" id="97122309"/>
<dbReference type="AlphaFoldDB" id="A0A377Q250"/>
<protein>
    <recommendedName>
        <fullName evidence="4">FeoB-associated Cys-rich membrane protein</fullName>
    </recommendedName>
</protein>
<keyword evidence="1" id="KW-1133">Transmembrane helix</keyword>